<dbReference type="AlphaFoldDB" id="A0A7G1HZK3"/>
<dbReference type="Proteomes" id="UP000594042">
    <property type="component" value="Chromosome"/>
</dbReference>
<organism evidence="1 2">
    <name type="scientific">Coprobacter secundus subsp. similis</name>
    <dbReference type="NCBI Taxonomy" id="2751153"/>
    <lineage>
        <taxon>Bacteria</taxon>
        <taxon>Pseudomonadati</taxon>
        <taxon>Bacteroidota</taxon>
        <taxon>Bacteroidia</taxon>
        <taxon>Bacteroidales</taxon>
        <taxon>Barnesiellaceae</taxon>
        <taxon>Coprobacter</taxon>
    </lineage>
</organism>
<reference evidence="2" key="1">
    <citation type="submission" date="2020-07" db="EMBL/GenBank/DDBJ databases">
        <title>Complete genome sequencing of Coprobacter sp. strain 2CBH44.</title>
        <authorList>
            <person name="Sakamoto M."/>
            <person name="Murakami T."/>
            <person name="Mori H."/>
        </authorList>
    </citation>
    <scope>NUCLEOTIDE SEQUENCE [LARGE SCALE GENOMIC DNA]</scope>
    <source>
        <strain evidence="2">2CBH44</strain>
    </source>
</reference>
<name>A0A7G1HZK3_9BACT</name>
<gene>
    <name evidence="1" type="primary">wbsE</name>
    <name evidence="1" type="ORF">Cop2CBH44_26250</name>
</gene>
<keyword evidence="2" id="KW-1185">Reference proteome</keyword>
<evidence type="ECO:0000313" key="2">
    <source>
        <dbReference type="Proteomes" id="UP000594042"/>
    </source>
</evidence>
<dbReference type="KEGG" id="copr:Cop2CBH44_26250"/>
<evidence type="ECO:0000313" key="1">
    <source>
        <dbReference type="EMBL" id="BCI64272.1"/>
    </source>
</evidence>
<proteinExistence type="predicted"/>
<keyword evidence="1" id="KW-0808">Transferase</keyword>
<dbReference type="Gene3D" id="3.40.50.2000">
    <property type="entry name" value="Glycogen Phosphorylase B"/>
    <property type="match status" value="1"/>
</dbReference>
<sequence length="401" mass="46847">MSYLRVHLNFVRDCFENYSIGKFKRALRQNISTYIMKILLLGEASNLHWTLAEGLRALGHDVTVASNGSNWMNNQRDISLIRNSHNVFDSIKYIGNILRYLPHFTNYDIVQIKNPIFLDLKPSKNKLIYKFLKANNQKLFLDALATDYYYALLCKNKNFFRYSDFYPNKESEIVGDRKKVMDNWLSSPLKDLNIEIAENSNGIIACLYEYYVPYENIYKEKLAYIPIPINISNHKPKSIKSNFEQVNFFIGIQHNRAADKGTDILYEVLQEVKEKYPKECQIKKVVSVPLQQYNQIMYESDVLIDQLYSYTPATNALGAMAKGIIAVSGAEPEYYDFIGEHDLKPIINVLPDRNDIFKKLENLILNRAEIPLMAQNSRRFVIKHHDHIRVAQQYLDFWESH</sequence>
<accession>A0A7G1HZK3</accession>
<dbReference type="GO" id="GO:0016740">
    <property type="term" value="F:transferase activity"/>
    <property type="evidence" value="ECO:0007669"/>
    <property type="project" value="UniProtKB-KW"/>
</dbReference>
<protein>
    <submittedName>
        <fullName evidence="1">Glycosyl transferase family 1</fullName>
    </submittedName>
</protein>
<dbReference type="EMBL" id="AP023322">
    <property type="protein sequence ID" value="BCI64272.1"/>
    <property type="molecule type" value="Genomic_DNA"/>
</dbReference>
<dbReference type="SUPFAM" id="SSF53756">
    <property type="entry name" value="UDP-Glycosyltransferase/glycogen phosphorylase"/>
    <property type="match status" value="1"/>
</dbReference>